<keyword evidence="9" id="KW-1071">Ligand-gated ion channel</keyword>
<evidence type="ECO:0000256" key="10">
    <source>
        <dbReference type="ARBA" id="ARBA00023303"/>
    </source>
</evidence>
<dbReference type="GO" id="GO:0015276">
    <property type="term" value="F:ligand-gated monoatomic ion channel activity"/>
    <property type="evidence" value="ECO:0007669"/>
    <property type="project" value="InterPro"/>
</dbReference>
<dbReference type="GO" id="GO:0016020">
    <property type="term" value="C:membrane"/>
    <property type="evidence" value="ECO:0007669"/>
    <property type="project" value="UniProtKB-SubCell"/>
</dbReference>
<dbReference type="InterPro" id="IPR001320">
    <property type="entry name" value="Iontro_rcpt_C"/>
</dbReference>
<evidence type="ECO:0000256" key="11">
    <source>
        <dbReference type="SAM" id="MobiDB-lite"/>
    </source>
</evidence>
<sequence length="289" mass="32005">MLTVQQLQPTITDLSELARSAGKVGYLNDSFMPGLLKGLNFNESRLIPFNSPDEYDEALSNGTVAAIVDEIPYIKVFLSDPKHCGKYTMVGPTYKTDGFGFAFPIGSPMVADVSRAILNISESGEMDNIKYGHVNEDCFVQKDGSYSSRITFKSFWGLFLITGVTSILAFLIHIAMFLHQHWDIVIGSDSGLSRGQKLVLLKKIYDKLDLSSDAFKEKEEQEMGMVEMQMQSPMSTSQLGNEDVFGHEDDDIGTPSEDEETPGREIGGQTPDPPSFADMLNHRRGYDSS</sequence>
<evidence type="ECO:0000256" key="3">
    <source>
        <dbReference type="ARBA" id="ARBA00022692"/>
    </source>
</evidence>
<dbReference type="EMBL" id="JAGGNH010000001">
    <property type="protein sequence ID" value="KAJ0984987.1"/>
    <property type="molecule type" value="Genomic_DNA"/>
</dbReference>
<keyword evidence="3 12" id="KW-0812">Transmembrane</keyword>
<keyword evidence="2" id="KW-0813">Transport</keyword>
<reference evidence="14" key="2">
    <citation type="journal article" date="2022" name="Hortic Res">
        <title>The genome of Dioscorea zingiberensis sheds light on the biosynthesis, origin and evolution of the medicinally important diosgenin saponins.</title>
        <authorList>
            <person name="Li Y."/>
            <person name="Tan C."/>
            <person name="Li Z."/>
            <person name="Guo J."/>
            <person name="Li S."/>
            <person name="Chen X."/>
            <person name="Wang C."/>
            <person name="Dai X."/>
            <person name="Yang H."/>
            <person name="Song W."/>
            <person name="Hou L."/>
            <person name="Xu J."/>
            <person name="Tong Z."/>
            <person name="Xu A."/>
            <person name="Yuan X."/>
            <person name="Wang W."/>
            <person name="Yang Q."/>
            <person name="Chen L."/>
            <person name="Sun Z."/>
            <person name="Wang K."/>
            <person name="Pan B."/>
            <person name="Chen J."/>
            <person name="Bao Y."/>
            <person name="Liu F."/>
            <person name="Qi X."/>
            <person name="Gang D.R."/>
            <person name="Wen J."/>
            <person name="Li J."/>
        </authorList>
    </citation>
    <scope>NUCLEOTIDE SEQUENCE</scope>
    <source>
        <strain evidence="14">Dzin_1.0</strain>
    </source>
</reference>
<dbReference type="Proteomes" id="UP001085076">
    <property type="component" value="Miscellaneous, Linkage group lg01"/>
</dbReference>
<feature type="domain" description="Ionotropic glutamate receptor C-terminal" evidence="13">
    <location>
        <begin position="1"/>
        <end position="133"/>
    </location>
</feature>
<gene>
    <name evidence="14" type="ORF">J5N97_003343</name>
</gene>
<evidence type="ECO:0000256" key="1">
    <source>
        <dbReference type="ARBA" id="ARBA00004141"/>
    </source>
</evidence>
<keyword evidence="4 12" id="KW-1133">Transmembrane helix</keyword>
<feature type="compositionally biased region" description="Basic and acidic residues" evidence="11">
    <location>
        <begin position="280"/>
        <end position="289"/>
    </location>
</feature>
<protein>
    <recommendedName>
        <fullName evidence="13">Ionotropic glutamate receptor C-terminal domain-containing protein</fullName>
    </recommendedName>
</protein>
<keyword evidence="7" id="KW-0675">Receptor</keyword>
<dbReference type="OrthoDB" id="784410at2759"/>
<accession>A0A9D5D5Z4</accession>
<keyword evidence="8" id="KW-0325">Glycoprotein</keyword>
<evidence type="ECO:0000256" key="12">
    <source>
        <dbReference type="SAM" id="Phobius"/>
    </source>
</evidence>
<evidence type="ECO:0000256" key="8">
    <source>
        <dbReference type="ARBA" id="ARBA00023180"/>
    </source>
</evidence>
<dbReference type="InterPro" id="IPR015683">
    <property type="entry name" value="Ionotropic_Glu_rcpt"/>
</dbReference>
<evidence type="ECO:0000313" key="14">
    <source>
        <dbReference type="EMBL" id="KAJ0984987.1"/>
    </source>
</evidence>
<evidence type="ECO:0000256" key="4">
    <source>
        <dbReference type="ARBA" id="ARBA00022989"/>
    </source>
</evidence>
<dbReference type="PANTHER" id="PTHR18966">
    <property type="entry name" value="IONOTROPIC GLUTAMATE RECEPTOR"/>
    <property type="match status" value="1"/>
</dbReference>
<proteinExistence type="predicted"/>
<comment type="caution">
    <text evidence="14">The sequence shown here is derived from an EMBL/GenBank/DDBJ whole genome shotgun (WGS) entry which is preliminary data.</text>
</comment>
<keyword evidence="10" id="KW-0407">Ion channel</keyword>
<evidence type="ECO:0000256" key="7">
    <source>
        <dbReference type="ARBA" id="ARBA00023170"/>
    </source>
</evidence>
<reference evidence="14" key="1">
    <citation type="submission" date="2021-03" db="EMBL/GenBank/DDBJ databases">
        <authorList>
            <person name="Li Z."/>
            <person name="Yang C."/>
        </authorList>
    </citation>
    <scope>NUCLEOTIDE SEQUENCE</scope>
    <source>
        <strain evidence="14">Dzin_1.0</strain>
        <tissue evidence="14">Leaf</tissue>
    </source>
</reference>
<evidence type="ECO:0000256" key="9">
    <source>
        <dbReference type="ARBA" id="ARBA00023286"/>
    </source>
</evidence>
<dbReference type="FunFam" id="3.40.190.10:FF:000217">
    <property type="entry name" value="Glutamate receptor"/>
    <property type="match status" value="1"/>
</dbReference>
<evidence type="ECO:0000256" key="5">
    <source>
        <dbReference type="ARBA" id="ARBA00023065"/>
    </source>
</evidence>
<feature type="compositionally biased region" description="Acidic residues" evidence="11">
    <location>
        <begin position="248"/>
        <end position="260"/>
    </location>
</feature>
<evidence type="ECO:0000313" key="15">
    <source>
        <dbReference type="Proteomes" id="UP001085076"/>
    </source>
</evidence>
<comment type="subcellular location">
    <subcellularLocation>
        <location evidence="1">Membrane</location>
        <topology evidence="1">Multi-pass membrane protein</topology>
    </subcellularLocation>
</comment>
<dbReference type="AlphaFoldDB" id="A0A9D5D5Z4"/>
<evidence type="ECO:0000259" key="13">
    <source>
        <dbReference type="SMART" id="SM00079"/>
    </source>
</evidence>
<evidence type="ECO:0000256" key="2">
    <source>
        <dbReference type="ARBA" id="ARBA00022448"/>
    </source>
</evidence>
<dbReference type="SUPFAM" id="SSF53850">
    <property type="entry name" value="Periplasmic binding protein-like II"/>
    <property type="match status" value="1"/>
</dbReference>
<keyword evidence="5" id="KW-0406">Ion transport</keyword>
<organism evidence="14 15">
    <name type="scientific">Dioscorea zingiberensis</name>
    <dbReference type="NCBI Taxonomy" id="325984"/>
    <lineage>
        <taxon>Eukaryota</taxon>
        <taxon>Viridiplantae</taxon>
        <taxon>Streptophyta</taxon>
        <taxon>Embryophyta</taxon>
        <taxon>Tracheophyta</taxon>
        <taxon>Spermatophyta</taxon>
        <taxon>Magnoliopsida</taxon>
        <taxon>Liliopsida</taxon>
        <taxon>Dioscoreales</taxon>
        <taxon>Dioscoreaceae</taxon>
        <taxon>Dioscorea</taxon>
    </lineage>
</organism>
<keyword evidence="6 12" id="KW-0472">Membrane</keyword>
<dbReference type="Gene3D" id="3.40.190.10">
    <property type="entry name" value="Periplasmic binding protein-like II"/>
    <property type="match status" value="2"/>
</dbReference>
<keyword evidence="15" id="KW-1185">Reference proteome</keyword>
<dbReference type="SMART" id="SM00079">
    <property type="entry name" value="PBPe"/>
    <property type="match status" value="1"/>
</dbReference>
<feature type="region of interest" description="Disordered" evidence="11">
    <location>
        <begin position="230"/>
        <end position="289"/>
    </location>
</feature>
<feature type="transmembrane region" description="Helical" evidence="12">
    <location>
        <begin position="155"/>
        <end position="178"/>
    </location>
</feature>
<name>A0A9D5D5Z4_9LILI</name>
<evidence type="ECO:0000256" key="6">
    <source>
        <dbReference type="ARBA" id="ARBA00023136"/>
    </source>
</evidence>